<evidence type="ECO:0000313" key="3">
    <source>
        <dbReference type="Proteomes" id="UP000233556"/>
    </source>
</evidence>
<reference evidence="3" key="1">
    <citation type="submission" date="2017-11" db="EMBL/GenBank/DDBJ databases">
        <authorList>
            <person name="Lima N.C."/>
            <person name="Parody-Merino A.M."/>
            <person name="Battley P.F."/>
            <person name="Fidler A.E."/>
            <person name="Prosdocimi F."/>
        </authorList>
    </citation>
    <scope>NUCLEOTIDE SEQUENCE [LARGE SCALE GENOMIC DNA]</scope>
</reference>
<evidence type="ECO:0000313" key="2">
    <source>
        <dbReference type="EMBL" id="PKU41186.1"/>
    </source>
</evidence>
<gene>
    <name evidence="2" type="ORF">llap_8507</name>
</gene>
<dbReference type="AlphaFoldDB" id="A0A2I0U556"/>
<feature type="region of interest" description="Disordered" evidence="1">
    <location>
        <begin position="93"/>
        <end position="117"/>
    </location>
</feature>
<reference evidence="3" key="2">
    <citation type="submission" date="2017-12" db="EMBL/GenBank/DDBJ databases">
        <title>Genome sequence of the Bar-tailed Godwit (Limosa lapponica baueri).</title>
        <authorList>
            <person name="Lima N.C.B."/>
            <person name="Parody-Merino A.M."/>
            <person name="Battley P.F."/>
            <person name="Fidler A.E."/>
            <person name="Prosdocimi F."/>
        </authorList>
    </citation>
    <scope>NUCLEOTIDE SEQUENCE [LARGE SCALE GENOMIC DNA]</scope>
</reference>
<evidence type="ECO:0000256" key="1">
    <source>
        <dbReference type="SAM" id="MobiDB-lite"/>
    </source>
</evidence>
<keyword evidence="3" id="KW-1185">Reference proteome</keyword>
<dbReference type="Proteomes" id="UP000233556">
    <property type="component" value="Unassembled WGS sequence"/>
</dbReference>
<sequence length="191" mass="20107">MYQYRLGADLLEGSSAERDLGVLVDKLTMSQQCALVAKKANGLLGCIKNSVVSSRRKVNSPQDLAGTRVFHTIDAMPSLQLGAGWRQGVESHSLGLSPADTKVSEEGGGGGASGTGAEISLQPVVKTIVRQVVPLQPMEICGGSDIHLQPVEDPTLEPVGAPEEGCDPVENLHWSRLLAGPVTHGEEPTLH</sequence>
<organism evidence="2 3">
    <name type="scientific">Limosa lapponica baueri</name>
    <dbReference type="NCBI Taxonomy" id="1758121"/>
    <lineage>
        <taxon>Eukaryota</taxon>
        <taxon>Metazoa</taxon>
        <taxon>Chordata</taxon>
        <taxon>Craniata</taxon>
        <taxon>Vertebrata</taxon>
        <taxon>Euteleostomi</taxon>
        <taxon>Archelosauria</taxon>
        <taxon>Archosauria</taxon>
        <taxon>Dinosauria</taxon>
        <taxon>Saurischia</taxon>
        <taxon>Theropoda</taxon>
        <taxon>Coelurosauria</taxon>
        <taxon>Aves</taxon>
        <taxon>Neognathae</taxon>
        <taxon>Neoaves</taxon>
        <taxon>Charadriiformes</taxon>
        <taxon>Scolopacidae</taxon>
        <taxon>Limosa</taxon>
    </lineage>
</organism>
<accession>A0A2I0U556</accession>
<protein>
    <submittedName>
        <fullName evidence="2">Uncharacterized protein</fullName>
    </submittedName>
</protein>
<dbReference type="OrthoDB" id="9400878at2759"/>
<proteinExistence type="predicted"/>
<dbReference type="EMBL" id="KZ506150">
    <property type="protein sequence ID" value="PKU41186.1"/>
    <property type="molecule type" value="Genomic_DNA"/>
</dbReference>
<name>A0A2I0U556_LIMLA</name>